<dbReference type="GO" id="GO:0070897">
    <property type="term" value="P:transcription preinitiation complex assembly"/>
    <property type="evidence" value="ECO:0007669"/>
    <property type="project" value="InterPro"/>
</dbReference>
<comment type="caution">
    <text evidence="7">Lacks conserved residue(s) required for the propagation of feature annotation.</text>
</comment>
<dbReference type="InterPro" id="IPR023486">
    <property type="entry name" value="TFIIB_CS"/>
</dbReference>
<keyword evidence="10" id="KW-0396">Initiation factor</keyword>
<comment type="caution">
    <text evidence="10">The sequence shown here is derived from an EMBL/GenBank/DDBJ whole genome shotgun (WGS) entry which is preliminary data.</text>
</comment>
<organism evidence="10">
    <name type="scientific">Ignisphaera aggregans</name>
    <dbReference type="NCBI Taxonomy" id="334771"/>
    <lineage>
        <taxon>Archaea</taxon>
        <taxon>Thermoproteota</taxon>
        <taxon>Thermoprotei</taxon>
        <taxon>Desulfurococcales</taxon>
        <taxon>Desulfurococcaceae</taxon>
        <taxon>Ignisphaera</taxon>
    </lineage>
</organism>
<evidence type="ECO:0000256" key="7">
    <source>
        <dbReference type="HAMAP-Rule" id="MF_00383"/>
    </source>
</evidence>
<dbReference type="InterPro" id="IPR023484">
    <property type="entry name" value="TFIIB_arc"/>
</dbReference>
<dbReference type="SMART" id="SM00385">
    <property type="entry name" value="CYCLIN"/>
    <property type="match status" value="2"/>
</dbReference>
<dbReference type="AlphaFoldDB" id="A0A7C4JK91"/>
<dbReference type="GO" id="GO:0097550">
    <property type="term" value="C:transcription preinitiation complex"/>
    <property type="evidence" value="ECO:0007669"/>
    <property type="project" value="TreeGrafter"/>
</dbReference>
<accession>A0A7C4JK91</accession>
<keyword evidence="5 7" id="KW-0804">Transcription</keyword>
<dbReference type="InterPro" id="IPR013150">
    <property type="entry name" value="TFIIB_cyclin"/>
</dbReference>
<evidence type="ECO:0000256" key="4">
    <source>
        <dbReference type="ARBA" id="ARBA00023015"/>
    </source>
</evidence>
<dbReference type="InterPro" id="IPR036915">
    <property type="entry name" value="Cyclin-like_sf"/>
</dbReference>
<dbReference type="SUPFAM" id="SSF57783">
    <property type="entry name" value="Zinc beta-ribbon"/>
    <property type="match status" value="1"/>
</dbReference>
<gene>
    <name evidence="7" type="primary">tfb</name>
    <name evidence="10" type="ORF">ENU08_01015</name>
    <name evidence="9" type="ORF">ENU41_05785</name>
</gene>
<dbReference type="HAMAP" id="MF_00383">
    <property type="entry name" value="TF2B_arch"/>
    <property type="match status" value="1"/>
</dbReference>
<dbReference type="PANTHER" id="PTHR11618">
    <property type="entry name" value="TRANSCRIPTION INITIATION FACTOR IIB-RELATED"/>
    <property type="match status" value="1"/>
</dbReference>
<dbReference type="FunFam" id="1.10.472.170:FF:000001">
    <property type="entry name" value="Transcription initiation factor IIB"/>
    <property type="match status" value="1"/>
</dbReference>
<dbReference type="EMBL" id="DTBD01000008">
    <property type="protein sequence ID" value="HGQ63813.1"/>
    <property type="molecule type" value="Genomic_DNA"/>
</dbReference>
<evidence type="ECO:0000256" key="6">
    <source>
        <dbReference type="ARBA" id="ARBA00053882"/>
    </source>
</evidence>
<dbReference type="Pfam" id="PF00382">
    <property type="entry name" value="TFIIB"/>
    <property type="match status" value="2"/>
</dbReference>
<evidence type="ECO:0000259" key="8">
    <source>
        <dbReference type="SMART" id="SM00385"/>
    </source>
</evidence>
<feature type="domain" description="Cyclin-like" evidence="8">
    <location>
        <begin position="127"/>
        <end position="208"/>
    </location>
</feature>
<keyword evidence="3 7" id="KW-0677">Repeat</keyword>
<dbReference type="PANTHER" id="PTHR11618:SF13">
    <property type="entry name" value="TRANSCRIPTION INITIATION FACTOR IIB"/>
    <property type="match status" value="1"/>
</dbReference>
<dbReference type="NCBIfam" id="NF001658">
    <property type="entry name" value="PRK00423.1"/>
    <property type="match status" value="1"/>
</dbReference>
<dbReference type="PRINTS" id="PR00685">
    <property type="entry name" value="TIFACTORIIB"/>
</dbReference>
<dbReference type="GO" id="GO:0003743">
    <property type="term" value="F:translation initiation factor activity"/>
    <property type="evidence" value="ECO:0007669"/>
    <property type="project" value="UniProtKB-KW"/>
</dbReference>
<dbReference type="CDD" id="cd20549">
    <property type="entry name" value="CYCLIN_TFIIB_archaea_like_rpt1"/>
    <property type="match status" value="1"/>
</dbReference>
<evidence type="ECO:0000313" key="10">
    <source>
        <dbReference type="EMBL" id="HGQ63813.1"/>
    </source>
</evidence>
<dbReference type="InterPro" id="IPR013763">
    <property type="entry name" value="Cyclin-like_dom"/>
</dbReference>
<dbReference type="InterPro" id="IPR000812">
    <property type="entry name" value="TFIIB"/>
</dbReference>
<proteinExistence type="inferred from homology"/>
<dbReference type="GO" id="GO:0003700">
    <property type="term" value="F:DNA-binding transcription factor activity"/>
    <property type="evidence" value="ECO:0007669"/>
    <property type="project" value="UniProtKB-UniRule"/>
</dbReference>
<dbReference type="GO" id="GO:0017025">
    <property type="term" value="F:TBP-class protein binding"/>
    <property type="evidence" value="ECO:0007669"/>
    <property type="project" value="InterPro"/>
</dbReference>
<name>A0A7C4JK91_9CREN</name>
<dbReference type="FunFam" id="1.10.472.10:FF:000023">
    <property type="entry name" value="Transcription initiation factor IIB"/>
    <property type="match status" value="1"/>
</dbReference>
<evidence type="ECO:0000313" key="9">
    <source>
        <dbReference type="EMBL" id="HGQ36171.1"/>
    </source>
</evidence>
<reference evidence="10" key="1">
    <citation type="journal article" date="2020" name="mSystems">
        <title>Genome- and Community-Level Interaction Insights into Carbon Utilization and Element Cycling Functions of Hydrothermarchaeota in Hydrothermal Sediment.</title>
        <authorList>
            <person name="Zhou Z."/>
            <person name="Liu Y."/>
            <person name="Xu W."/>
            <person name="Pan J."/>
            <person name="Luo Z.H."/>
            <person name="Li M."/>
        </authorList>
    </citation>
    <scope>NUCLEOTIDE SEQUENCE [LARGE SCALE GENOMIC DNA]</scope>
    <source>
        <strain evidence="10">SpSt-637</strain>
        <strain evidence="9">SpSt-667</strain>
    </source>
</reference>
<evidence type="ECO:0000256" key="5">
    <source>
        <dbReference type="ARBA" id="ARBA00023163"/>
    </source>
</evidence>
<protein>
    <recommendedName>
        <fullName evidence="2 7">Transcription initiation factor IIB</fullName>
        <shortName evidence="7">TFIIB</shortName>
    </recommendedName>
</protein>
<evidence type="ECO:0000256" key="1">
    <source>
        <dbReference type="ARBA" id="ARBA00010857"/>
    </source>
</evidence>
<evidence type="ECO:0000256" key="2">
    <source>
        <dbReference type="ARBA" id="ARBA00013932"/>
    </source>
</evidence>
<feature type="domain" description="Cyclin-like" evidence="8">
    <location>
        <begin position="221"/>
        <end position="302"/>
    </location>
</feature>
<dbReference type="PROSITE" id="PS00782">
    <property type="entry name" value="TFIIB"/>
    <property type="match status" value="2"/>
</dbReference>
<keyword evidence="4 7" id="KW-0805">Transcription regulation</keyword>
<comment type="function">
    <text evidence="6 7">Stabilizes TBP binding to an archaeal box-A promoter. Also responsible for recruiting RNA polymerase II to the pre-initiation complex (DNA-TBP-TFIIB).</text>
</comment>
<dbReference type="SUPFAM" id="SSF47954">
    <property type="entry name" value="Cyclin-like"/>
    <property type="match status" value="2"/>
</dbReference>
<dbReference type="Gene3D" id="1.10.472.10">
    <property type="entry name" value="Cyclin-like"/>
    <property type="match status" value="1"/>
</dbReference>
<keyword evidence="10" id="KW-0648">Protein biosynthesis</keyword>
<feature type="repeat" description="1" evidence="7">
    <location>
        <begin position="127"/>
        <end position="210"/>
    </location>
</feature>
<dbReference type="Gene3D" id="1.10.472.170">
    <property type="match status" value="1"/>
</dbReference>
<feature type="repeat" description="2" evidence="7">
    <location>
        <begin position="221"/>
        <end position="302"/>
    </location>
</feature>
<dbReference type="EMBL" id="DTCK01000036">
    <property type="protein sequence ID" value="HGQ36171.1"/>
    <property type="molecule type" value="Genomic_DNA"/>
</dbReference>
<comment type="similarity">
    <text evidence="1 7">Belongs to the TFIIB family.</text>
</comment>
<sequence>MVIRPSEPSPEDIVSRCPSGNIVYDEINGIWICADSGEVIAEHVIDRGPEWRAFTAEEKERRSRAGGPINIALQDSGLSTVIDWYDRNASSRKLDIKRRLELIRIRKWHSRTRAQSTINRNILQAFNELERLAEQLNMPRFIREEAILIYRKAIEKELVRGRAMESMVAAALYAACRIHGVPRTLDEIAKYTKSSRKDIARCYRLLVRELTLRIPIVDATEYAQRIASMLGLSGATAKLSVDIIRRAREIGITAGRDPAGIAAAAVYIAALINDERRTQKEVAAAAGVTEVTVRNRYKELTKVLNILKLPSVEEGEKEEA</sequence>
<evidence type="ECO:0000256" key="3">
    <source>
        <dbReference type="ARBA" id="ARBA00022737"/>
    </source>
</evidence>